<keyword evidence="2 4" id="KW-0808">Transferase</keyword>
<feature type="domain" description="Methyltransferase" evidence="3">
    <location>
        <begin position="62"/>
        <end position="152"/>
    </location>
</feature>
<keyword evidence="1 4" id="KW-0489">Methyltransferase</keyword>
<dbReference type="Pfam" id="PF13649">
    <property type="entry name" value="Methyltransf_25"/>
    <property type="match status" value="1"/>
</dbReference>
<dbReference type="PANTHER" id="PTHR43861:SF1">
    <property type="entry name" value="TRANS-ACONITATE 2-METHYLTRANSFERASE"/>
    <property type="match status" value="1"/>
</dbReference>
<evidence type="ECO:0000259" key="3">
    <source>
        <dbReference type="Pfam" id="PF13649"/>
    </source>
</evidence>
<dbReference type="SUPFAM" id="SSF53335">
    <property type="entry name" value="S-adenosyl-L-methionine-dependent methyltransferases"/>
    <property type="match status" value="1"/>
</dbReference>
<evidence type="ECO:0000256" key="2">
    <source>
        <dbReference type="ARBA" id="ARBA00022679"/>
    </source>
</evidence>
<dbReference type="CDD" id="cd02440">
    <property type="entry name" value="AdoMet_MTases"/>
    <property type="match status" value="1"/>
</dbReference>
<dbReference type="Proteomes" id="UP000216682">
    <property type="component" value="Unassembled WGS sequence"/>
</dbReference>
<gene>
    <name evidence="4" type="ORF">CFN03_02675</name>
</gene>
<organism evidence="4 5">
    <name type="scientific">Salinicoccus roseus</name>
    <dbReference type="NCBI Taxonomy" id="45670"/>
    <lineage>
        <taxon>Bacteria</taxon>
        <taxon>Bacillati</taxon>
        <taxon>Bacillota</taxon>
        <taxon>Bacilli</taxon>
        <taxon>Bacillales</taxon>
        <taxon>Staphylococcaceae</taxon>
        <taxon>Salinicoccus</taxon>
    </lineage>
</organism>
<dbReference type="InterPro" id="IPR041698">
    <property type="entry name" value="Methyltransf_25"/>
</dbReference>
<dbReference type="InterPro" id="IPR029063">
    <property type="entry name" value="SAM-dependent_MTases_sf"/>
</dbReference>
<protein>
    <submittedName>
        <fullName evidence="4">SAM-dependent methyltransferase</fullName>
    </submittedName>
</protein>
<evidence type="ECO:0000313" key="5">
    <source>
        <dbReference type="Proteomes" id="UP000216682"/>
    </source>
</evidence>
<dbReference type="GO" id="GO:0032259">
    <property type="term" value="P:methylation"/>
    <property type="evidence" value="ECO:0007669"/>
    <property type="project" value="UniProtKB-KW"/>
</dbReference>
<dbReference type="EMBL" id="NPEZ01000001">
    <property type="protein sequence ID" value="OZT78203.1"/>
    <property type="molecule type" value="Genomic_DNA"/>
</dbReference>
<proteinExistence type="predicted"/>
<evidence type="ECO:0000313" key="4">
    <source>
        <dbReference type="EMBL" id="OZT78203.1"/>
    </source>
</evidence>
<comment type="caution">
    <text evidence="4">The sequence shown here is derived from an EMBL/GenBank/DDBJ whole genome shotgun (WGS) entry which is preliminary data.</text>
</comment>
<evidence type="ECO:0000256" key="1">
    <source>
        <dbReference type="ARBA" id="ARBA00022603"/>
    </source>
</evidence>
<dbReference type="PANTHER" id="PTHR43861">
    <property type="entry name" value="TRANS-ACONITATE 2-METHYLTRANSFERASE-RELATED"/>
    <property type="match status" value="1"/>
</dbReference>
<dbReference type="Gene3D" id="2.20.25.110">
    <property type="entry name" value="S-adenosyl-L-methionine-dependent methyltransferases"/>
    <property type="match status" value="1"/>
</dbReference>
<accession>A0A265E9E7</accession>
<dbReference type="Gene3D" id="3.40.50.150">
    <property type="entry name" value="Vaccinia Virus protein VP39"/>
    <property type="match status" value="1"/>
</dbReference>
<reference evidence="4 5" key="1">
    <citation type="submission" date="2017-07" db="EMBL/GenBank/DDBJ databases">
        <title>Shotgun whole genome sequences of three halophilic bacterial isolates.</title>
        <authorList>
            <person name="Pozzo T."/>
            <person name="Higdon S.M."/>
            <person name="Quillaguaman J."/>
        </authorList>
    </citation>
    <scope>NUCLEOTIDE SEQUENCE [LARGE SCALE GENOMIC DNA]</scope>
    <source>
        <strain evidence="4 5">BU-1</strain>
    </source>
</reference>
<dbReference type="AlphaFoldDB" id="A0A265E9E7"/>
<name>A0A265E9E7_9STAP</name>
<sequence>MSSTSLNETTITLNACSNTVSVLKSRPVYQLFSHYYDELTYDMPYGLWLDIIRQFKGGRRTVLDIGCGTGRLTAQLPFDEIIGMDQSDMMIDVARQESGGNISYVQGDMKDFDLGRQFDMVTATVDVLNYCQDEGEVLAVLENVYNHLTPGGLFIFDIHSVFKMTNDFNDVTYSDETDHITYIWNAIKGEAPLSVIHDMTFFIKEEETSDLYRKVQETHVQRTYTHKDMLQLIDRSGFIIDTAFSDFDAENAVTEVCDRVFYILKKKQR</sequence>
<dbReference type="GO" id="GO:0008168">
    <property type="term" value="F:methyltransferase activity"/>
    <property type="evidence" value="ECO:0007669"/>
    <property type="project" value="UniProtKB-KW"/>
</dbReference>